<reference evidence="3 4" key="1">
    <citation type="submission" date="2018-06" db="EMBL/GenBank/DDBJ databases">
        <title>Genomic Encyclopedia of Archaeal and Bacterial Type Strains, Phase II (KMG-II): from individual species to whole genera.</title>
        <authorList>
            <person name="Goeker M."/>
        </authorList>
    </citation>
    <scope>NUCLEOTIDE SEQUENCE [LARGE SCALE GENOMIC DNA]</scope>
    <source>
        <strain evidence="3 4">ATCC BAA-1881</strain>
    </source>
</reference>
<name>A0A326UPF0_THEHA</name>
<accession>A0A326UPF0</accession>
<keyword evidence="4" id="KW-1185">Reference proteome</keyword>
<dbReference type="AlphaFoldDB" id="A0A326UPF0"/>
<dbReference type="Pfam" id="PF11495">
    <property type="entry name" value="Regulator_TrmB"/>
    <property type="match status" value="1"/>
</dbReference>
<evidence type="ECO:0000259" key="1">
    <source>
        <dbReference type="Pfam" id="PF01978"/>
    </source>
</evidence>
<proteinExistence type="predicted"/>
<feature type="domain" description="Transcription regulator TrmB C-terminal" evidence="2">
    <location>
        <begin position="114"/>
        <end position="220"/>
    </location>
</feature>
<evidence type="ECO:0000313" key="4">
    <source>
        <dbReference type="Proteomes" id="UP000248806"/>
    </source>
</evidence>
<dbReference type="CDD" id="cd09124">
    <property type="entry name" value="PLDc_like_TrmB_middle"/>
    <property type="match status" value="1"/>
</dbReference>
<evidence type="ECO:0000259" key="2">
    <source>
        <dbReference type="Pfam" id="PF11495"/>
    </source>
</evidence>
<dbReference type="InterPro" id="IPR021586">
    <property type="entry name" value="Tscrpt_reg_TrmB_C"/>
</dbReference>
<dbReference type="EMBL" id="QKUF01000005">
    <property type="protein sequence ID" value="PZW32072.1"/>
    <property type="molecule type" value="Genomic_DNA"/>
</dbReference>
<gene>
    <name evidence="3" type="ORF">EI42_02099</name>
</gene>
<dbReference type="InterPro" id="IPR002831">
    <property type="entry name" value="Tscrpt_reg_TrmB_N"/>
</dbReference>
<protein>
    <submittedName>
        <fullName evidence="3">Sugar-specific transcriptional regulator TrmB</fullName>
    </submittedName>
</protein>
<evidence type="ECO:0000313" key="3">
    <source>
        <dbReference type="EMBL" id="PZW32072.1"/>
    </source>
</evidence>
<dbReference type="PANTHER" id="PTHR34293">
    <property type="entry name" value="HTH-TYPE TRANSCRIPTIONAL REGULATOR TRMBL2"/>
    <property type="match status" value="1"/>
</dbReference>
<dbReference type="InterPro" id="IPR036388">
    <property type="entry name" value="WH-like_DNA-bd_sf"/>
</dbReference>
<organism evidence="3 4">
    <name type="scientific">Thermosporothrix hazakensis</name>
    <dbReference type="NCBI Taxonomy" id="644383"/>
    <lineage>
        <taxon>Bacteria</taxon>
        <taxon>Bacillati</taxon>
        <taxon>Chloroflexota</taxon>
        <taxon>Ktedonobacteria</taxon>
        <taxon>Ktedonobacterales</taxon>
        <taxon>Thermosporotrichaceae</taxon>
        <taxon>Thermosporothrix</taxon>
    </lineage>
</organism>
<dbReference type="InterPro" id="IPR036390">
    <property type="entry name" value="WH_DNA-bd_sf"/>
</dbReference>
<feature type="domain" description="Transcription regulator TrmB N-terminal" evidence="1">
    <location>
        <begin position="9"/>
        <end position="75"/>
    </location>
</feature>
<dbReference type="InterPro" id="IPR051797">
    <property type="entry name" value="TrmB-like"/>
</dbReference>
<sequence>MTGTPIEEMKHLGFTGAEAQVYVYLLQHPLSTGYEISKGTGLPRANTYQALETLAAKERVTAVSAEPVRYAPVPPARLLKRIQAETEERCRALEQQLSALEQPDAVGHYWELNERGRIEARLLELVNAAQHRIAASLWAEDLEALADALRDARDRGCTIILNLFGEAKADFATIYQHEGPEKVVSGHLVALAVDFEEALVASLDAPATGVVTQNRTLVRLVEKLIRDEAYVAAIYERFSDDLEEAFGAHLVELRRRLLPEADAERLVAITTLGSRSIHLPAALDESLR</sequence>
<dbReference type="SUPFAM" id="SSF46785">
    <property type="entry name" value="Winged helix' DNA-binding domain"/>
    <property type="match status" value="1"/>
</dbReference>
<dbReference type="Proteomes" id="UP000248806">
    <property type="component" value="Unassembled WGS sequence"/>
</dbReference>
<dbReference type="RefSeq" id="WP_170142523.1">
    <property type="nucleotide sequence ID" value="NZ_BIFX01000001.1"/>
</dbReference>
<dbReference type="Gene3D" id="1.10.10.10">
    <property type="entry name" value="Winged helix-like DNA-binding domain superfamily/Winged helix DNA-binding domain"/>
    <property type="match status" value="1"/>
</dbReference>
<dbReference type="Pfam" id="PF01978">
    <property type="entry name" value="TrmB"/>
    <property type="match status" value="1"/>
</dbReference>
<dbReference type="PANTHER" id="PTHR34293:SF1">
    <property type="entry name" value="HTH-TYPE TRANSCRIPTIONAL REGULATOR TRMBL2"/>
    <property type="match status" value="1"/>
</dbReference>
<comment type="caution">
    <text evidence="3">The sequence shown here is derived from an EMBL/GenBank/DDBJ whole genome shotgun (WGS) entry which is preliminary data.</text>
</comment>